<proteinExistence type="predicted"/>
<accession>A0ABU4JCL9</accession>
<reference evidence="3 4" key="1">
    <citation type="submission" date="2023-11" db="EMBL/GenBank/DDBJ databases">
        <title>First isolation, identification, and characterization of non-pathogenic Epilithonimonas ginsengisoli isolated from diseased farmed rainbow trout (Oncorhynchus mykiss) in Chile.</title>
        <authorList>
            <person name="Miranda C.D."/>
            <person name="Irgang R."/>
            <person name="Concha C."/>
            <person name="Rojas R."/>
            <person name="Avendano R."/>
        </authorList>
    </citation>
    <scope>NUCLEOTIDE SEQUENCE [LARGE SCALE GENOMIC DNA]</scope>
    <source>
        <strain evidence="3 4">FP99</strain>
    </source>
</reference>
<evidence type="ECO:0000313" key="3">
    <source>
        <dbReference type="EMBL" id="MDW8547395.1"/>
    </source>
</evidence>
<keyword evidence="2" id="KW-0472">Membrane</keyword>
<feature type="transmembrane region" description="Helical" evidence="2">
    <location>
        <begin position="67"/>
        <end position="89"/>
    </location>
</feature>
<gene>
    <name evidence="3" type="ORF">NG800_000640</name>
</gene>
<keyword evidence="2" id="KW-1133">Transmembrane helix</keyword>
<dbReference type="RefSeq" id="WP_086048238.1">
    <property type="nucleotide sequence ID" value="NZ_JAMXLT020000001.1"/>
</dbReference>
<organism evidence="3 4">
    <name type="scientific">Epilithonimonas ginsengisoli</name>
    <dbReference type="NCBI Taxonomy" id="1245592"/>
    <lineage>
        <taxon>Bacteria</taxon>
        <taxon>Pseudomonadati</taxon>
        <taxon>Bacteroidota</taxon>
        <taxon>Flavobacteriia</taxon>
        <taxon>Flavobacteriales</taxon>
        <taxon>Weeksellaceae</taxon>
        <taxon>Chryseobacterium group</taxon>
        <taxon>Epilithonimonas</taxon>
    </lineage>
</organism>
<evidence type="ECO:0000256" key="2">
    <source>
        <dbReference type="SAM" id="Phobius"/>
    </source>
</evidence>
<keyword evidence="4" id="KW-1185">Reference proteome</keyword>
<protein>
    <submittedName>
        <fullName evidence="3">PAAR-like protein</fullName>
    </submittedName>
</protein>
<feature type="transmembrane region" description="Helical" evidence="2">
    <location>
        <begin position="95"/>
        <end position="117"/>
    </location>
</feature>
<sequence>MAESYIPEGTSVICTLMQKGPNKIGLIEGRKSHVLYKGGNAPLLNELDKKIDESFNCKNASKFWGGLQALCVGIAIGALIVAAVAATVLTGGAAAVFLIAAGATAGTSLVAGVVGLYKMAHDCDATKDSQWQLLHDTVKIEGQKAVLNRSFISCNKGGKVTIIIDPVIAQNAAEILINNNENEVAAHMTSQFVMGVITGATSASPAALAVASPLAVYSYADAENKEQEQRSKNQGRDPFWTQAGDAAKDEGRDAALGLPGDFYEEVTEVTANNQAVQREVIEFGQQAATREAAGDAAGALNARIAQQIASNSFKTPWKGLLKGLGIGLAAGVVNFGIDQWSNSFEDRMHKGSRDEIRDSDELDENNNNIGIIATDV</sequence>
<name>A0ABU4JCL9_9FLAO</name>
<dbReference type="Proteomes" id="UP001204439">
    <property type="component" value="Unassembled WGS sequence"/>
</dbReference>
<feature type="region of interest" description="Disordered" evidence="1">
    <location>
        <begin position="351"/>
        <end position="376"/>
    </location>
</feature>
<keyword evidence="2" id="KW-0812">Transmembrane</keyword>
<dbReference type="EMBL" id="JAMXLT020000001">
    <property type="protein sequence ID" value="MDW8547395.1"/>
    <property type="molecule type" value="Genomic_DNA"/>
</dbReference>
<evidence type="ECO:0000256" key="1">
    <source>
        <dbReference type="SAM" id="MobiDB-lite"/>
    </source>
</evidence>
<evidence type="ECO:0000313" key="4">
    <source>
        <dbReference type="Proteomes" id="UP001204439"/>
    </source>
</evidence>
<comment type="caution">
    <text evidence="3">The sequence shown here is derived from an EMBL/GenBank/DDBJ whole genome shotgun (WGS) entry which is preliminary data.</text>
</comment>